<protein>
    <recommendedName>
        <fullName evidence="2">ERAP1-like C-terminal domain-containing protein</fullName>
    </recommendedName>
</protein>
<feature type="domain" description="ERAP1-like C-terminal" evidence="2">
    <location>
        <begin position="5"/>
        <end position="191"/>
    </location>
</feature>
<dbReference type="InterPro" id="IPR024571">
    <property type="entry name" value="ERAP1-like_C_dom"/>
</dbReference>
<dbReference type="GO" id="GO:0016020">
    <property type="term" value="C:membrane"/>
    <property type="evidence" value="ECO:0007669"/>
    <property type="project" value="TreeGrafter"/>
</dbReference>
<comment type="similarity">
    <text evidence="1">Belongs to the peptidase M1 family.</text>
</comment>
<accession>A0A7S0FSL7</accession>
<dbReference type="GO" id="GO:0005737">
    <property type="term" value="C:cytoplasm"/>
    <property type="evidence" value="ECO:0007669"/>
    <property type="project" value="TreeGrafter"/>
</dbReference>
<organism evidence="3">
    <name type="scientific">Minutocellus polymorphus</name>
    <dbReference type="NCBI Taxonomy" id="265543"/>
    <lineage>
        <taxon>Eukaryota</taxon>
        <taxon>Sar</taxon>
        <taxon>Stramenopiles</taxon>
        <taxon>Ochrophyta</taxon>
        <taxon>Bacillariophyta</taxon>
        <taxon>Mediophyceae</taxon>
        <taxon>Cymatosirophycidae</taxon>
        <taxon>Cymatosirales</taxon>
        <taxon>Cymatosiraceae</taxon>
        <taxon>Minutocellus</taxon>
    </lineage>
</organism>
<evidence type="ECO:0000259" key="2">
    <source>
        <dbReference type="Pfam" id="PF11838"/>
    </source>
</evidence>
<dbReference type="GO" id="GO:0070006">
    <property type="term" value="F:metalloaminopeptidase activity"/>
    <property type="evidence" value="ECO:0007669"/>
    <property type="project" value="TreeGrafter"/>
</dbReference>
<sequence>MIGLLGSFCYDDEDVSSEAKSRFEAFQADHDDVLSLPSDMRSSVFKILLKNGGEKEYESVLAYFGEATDNAERKHVLASLGHAPDKKLKERTLEWTTSGVVKLQDFFYAMGSVGRSNKEGREISWAFYKSNFEKLSGMIGKGSPSLMDACIVSCAGAFCSKEKADEIEAFFEENPLPKSARKISQLIESMRTNAAFLEMLQKSELSNASFWKSL</sequence>
<gene>
    <name evidence="3" type="ORF">MPOL1434_LOCUS10751</name>
</gene>
<dbReference type="Gene3D" id="1.25.50.20">
    <property type="match status" value="1"/>
</dbReference>
<dbReference type="GO" id="GO:0006508">
    <property type="term" value="P:proteolysis"/>
    <property type="evidence" value="ECO:0007669"/>
    <property type="project" value="TreeGrafter"/>
</dbReference>
<evidence type="ECO:0000313" key="3">
    <source>
        <dbReference type="EMBL" id="CAD8379880.1"/>
    </source>
</evidence>
<dbReference type="GO" id="GO:0043171">
    <property type="term" value="P:peptide catabolic process"/>
    <property type="evidence" value="ECO:0007669"/>
    <property type="project" value="TreeGrafter"/>
</dbReference>
<dbReference type="AlphaFoldDB" id="A0A7S0FSL7"/>
<dbReference type="PANTHER" id="PTHR11533">
    <property type="entry name" value="PROTEASE M1 ZINC METALLOPROTEASE"/>
    <property type="match status" value="1"/>
</dbReference>
<dbReference type="PANTHER" id="PTHR11533:SF174">
    <property type="entry name" value="PUROMYCIN-SENSITIVE AMINOPEPTIDASE-RELATED"/>
    <property type="match status" value="1"/>
</dbReference>
<name>A0A7S0FSL7_9STRA</name>
<dbReference type="GO" id="GO:0008270">
    <property type="term" value="F:zinc ion binding"/>
    <property type="evidence" value="ECO:0007669"/>
    <property type="project" value="TreeGrafter"/>
</dbReference>
<dbReference type="InterPro" id="IPR050344">
    <property type="entry name" value="Peptidase_M1_aminopeptidases"/>
</dbReference>
<evidence type="ECO:0000256" key="1">
    <source>
        <dbReference type="ARBA" id="ARBA00010136"/>
    </source>
</evidence>
<dbReference type="GO" id="GO:0005615">
    <property type="term" value="C:extracellular space"/>
    <property type="evidence" value="ECO:0007669"/>
    <property type="project" value="TreeGrafter"/>
</dbReference>
<dbReference type="GO" id="GO:0042277">
    <property type="term" value="F:peptide binding"/>
    <property type="evidence" value="ECO:0007669"/>
    <property type="project" value="TreeGrafter"/>
</dbReference>
<proteinExistence type="inferred from homology"/>
<reference evidence="3" key="1">
    <citation type="submission" date="2021-01" db="EMBL/GenBank/DDBJ databases">
        <authorList>
            <person name="Corre E."/>
            <person name="Pelletier E."/>
            <person name="Niang G."/>
            <person name="Scheremetjew M."/>
            <person name="Finn R."/>
            <person name="Kale V."/>
            <person name="Holt S."/>
            <person name="Cochrane G."/>
            <person name="Meng A."/>
            <person name="Brown T."/>
            <person name="Cohen L."/>
        </authorList>
    </citation>
    <scope>NUCLEOTIDE SEQUENCE</scope>
    <source>
        <strain evidence="3">CCMP3303</strain>
    </source>
</reference>
<dbReference type="EMBL" id="HBEJ01018454">
    <property type="protein sequence ID" value="CAD8379880.1"/>
    <property type="molecule type" value="Transcribed_RNA"/>
</dbReference>
<dbReference type="Pfam" id="PF11838">
    <property type="entry name" value="ERAP1_C"/>
    <property type="match status" value="1"/>
</dbReference>